<dbReference type="RefSeq" id="XP_066701631.1">
    <property type="nucleotide sequence ID" value="XM_066841769.1"/>
</dbReference>
<accession>A0ABR1QHW0</accession>
<evidence type="ECO:0008006" key="4">
    <source>
        <dbReference type="Google" id="ProtNLM"/>
    </source>
</evidence>
<dbReference type="EMBL" id="JAQQWE010000004">
    <property type="protein sequence ID" value="KAK7956325.1"/>
    <property type="molecule type" value="Genomic_DNA"/>
</dbReference>
<gene>
    <name evidence="2" type="ORF">PG986_005547</name>
</gene>
<reference evidence="2 3" key="1">
    <citation type="submission" date="2023-01" db="EMBL/GenBank/DDBJ databases">
        <title>Analysis of 21 Apiospora genomes using comparative genomics revels a genus with tremendous synthesis potential of carbohydrate active enzymes and secondary metabolites.</title>
        <authorList>
            <person name="Sorensen T."/>
        </authorList>
    </citation>
    <scope>NUCLEOTIDE SEQUENCE [LARGE SCALE GENOMIC DNA]</scope>
    <source>
        <strain evidence="2 3">CBS 24483</strain>
    </source>
</reference>
<evidence type="ECO:0000256" key="1">
    <source>
        <dbReference type="SAM" id="MobiDB-lite"/>
    </source>
</evidence>
<name>A0ABR1QHW0_9PEZI</name>
<evidence type="ECO:0000313" key="2">
    <source>
        <dbReference type="EMBL" id="KAK7956325.1"/>
    </source>
</evidence>
<keyword evidence="3" id="KW-1185">Reference proteome</keyword>
<protein>
    <recommendedName>
        <fullName evidence="4">F-box domain-containing protein</fullName>
    </recommendedName>
</protein>
<feature type="compositionally biased region" description="Pro residues" evidence="1">
    <location>
        <begin position="51"/>
        <end position="62"/>
    </location>
</feature>
<feature type="region of interest" description="Disordered" evidence="1">
    <location>
        <begin position="1"/>
        <end position="67"/>
    </location>
</feature>
<organism evidence="2 3">
    <name type="scientific">Apiospora aurea</name>
    <dbReference type="NCBI Taxonomy" id="335848"/>
    <lineage>
        <taxon>Eukaryota</taxon>
        <taxon>Fungi</taxon>
        <taxon>Dikarya</taxon>
        <taxon>Ascomycota</taxon>
        <taxon>Pezizomycotina</taxon>
        <taxon>Sordariomycetes</taxon>
        <taxon>Xylariomycetidae</taxon>
        <taxon>Amphisphaeriales</taxon>
        <taxon>Apiosporaceae</taxon>
        <taxon>Apiospora</taxon>
    </lineage>
</organism>
<dbReference type="Proteomes" id="UP001391051">
    <property type="component" value="Unassembled WGS sequence"/>
</dbReference>
<comment type="caution">
    <text evidence="2">The sequence shown here is derived from an EMBL/GenBank/DDBJ whole genome shotgun (WGS) entry which is preliminary data.</text>
</comment>
<sequence>MRTSLVETSLPVPDAPNSHGTDYESDWESVDGSDTKHRTISSQNGQTPLTPSAPPPLMPPSSAPRSTAELLRDIDAANPADPGLSNVPRFRSLSLELVRRLIDPLLELDPSSFHKLLRRSPLERKLSPHTLRNLRCRDPTTWCDWVFSPMPRWSLWIRENVSYVSPSGLLRGISPTFLVTRM</sequence>
<dbReference type="GeneID" id="92074831"/>
<evidence type="ECO:0000313" key="3">
    <source>
        <dbReference type="Proteomes" id="UP001391051"/>
    </source>
</evidence>
<proteinExistence type="predicted"/>